<feature type="region of interest" description="Disordered" evidence="1">
    <location>
        <begin position="679"/>
        <end position="706"/>
    </location>
</feature>
<dbReference type="SMART" id="SM00952">
    <property type="entry name" value="RAP"/>
    <property type="match status" value="1"/>
</dbReference>
<dbReference type="EMBL" id="CDMZ01002599">
    <property type="protein sequence ID" value="CEM43045.1"/>
    <property type="molecule type" value="Genomic_DNA"/>
</dbReference>
<evidence type="ECO:0000313" key="3">
    <source>
        <dbReference type="EMBL" id="CEM43045.1"/>
    </source>
</evidence>
<reference evidence="3" key="1">
    <citation type="submission" date="2014-11" db="EMBL/GenBank/DDBJ databases">
        <authorList>
            <person name="Otto D Thomas"/>
            <person name="Naeem Raeece"/>
        </authorList>
    </citation>
    <scope>NUCLEOTIDE SEQUENCE</scope>
</reference>
<dbReference type="VEuPathDB" id="CryptoDB:Cvel_6722"/>
<gene>
    <name evidence="3" type="ORF">Cvel_6722</name>
</gene>
<evidence type="ECO:0000256" key="1">
    <source>
        <dbReference type="SAM" id="MobiDB-lite"/>
    </source>
</evidence>
<evidence type="ECO:0000259" key="2">
    <source>
        <dbReference type="PROSITE" id="PS51286"/>
    </source>
</evidence>
<dbReference type="AlphaFoldDB" id="A0A0G4HGK5"/>
<feature type="compositionally biased region" description="Basic and acidic residues" evidence="1">
    <location>
        <begin position="385"/>
        <end position="395"/>
    </location>
</feature>
<feature type="region of interest" description="Disordered" evidence="1">
    <location>
        <begin position="373"/>
        <end position="413"/>
    </location>
</feature>
<accession>A0A0G4HGK5</accession>
<dbReference type="PhylomeDB" id="A0A0G4HGK5"/>
<organism evidence="3">
    <name type="scientific">Chromera velia CCMP2878</name>
    <dbReference type="NCBI Taxonomy" id="1169474"/>
    <lineage>
        <taxon>Eukaryota</taxon>
        <taxon>Sar</taxon>
        <taxon>Alveolata</taxon>
        <taxon>Colpodellida</taxon>
        <taxon>Chromeraceae</taxon>
        <taxon>Chromera</taxon>
    </lineage>
</organism>
<feature type="compositionally biased region" description="Acidic residues" evidence="1">
    <location>
        <begin position="687"/>
        <end position="705"/>
    </location>
</feature>
<protein>
    <recommendedName>
        <fullName evidence="2">RAP domain-containing protein</fullName>
    </recommendedName>
</protein>
<sequence>MKAAGIRVRFFSVTSASATDPSFFGRHRLAGREGCSKAVAHLHRLLQSSETETETGREMKDSRARVARFPSEFVPLLAEHAGTLSTHEQLVAISALKQMPPGDPKALHVPVIRRGSRTSSSSSSPAHSTVSLLDLLLDHLTASLYHVSTPQELVDAGETLAALEIRHEGFLTEFVRKAGGLVTRKKLNALLLARVLHVAALFRLNPNVPAVEAFLRAVSFRLAEGPTGGGGRLAALPAPFFVQAARDCARLGWDHGPLLTVIGACARLEIERLSASYGNDIGGRKKGKDWEPEAGLRAEDWIDLVGSVGSLGLEFHMMNTFCADNLVKEVPRMSLRLMRLCMCNFASCGSYPETLMATLFEYLPSALRNEAEREREREKRKKKESLHYRDLEVPQKGRRGRRSRANLPAGSASVSPLSTTAVFKFQSSSAAVDAVKILNALGRVRARPRGVLSAVLSVLEEQWQEGGEDSRGAVLRGENAKGYWGNEEEGKEEMGDQGRETNALSMAVQVLYELHRLDLWHENVAMACMQIISESVRDGAVNALDPKSCANLLLAWTFFSIAPADLFSEVLSQLLRRESSLEPVSVSQLKVVELAIRVGHLPFDLHDVEEHLQAFLARVRTAELPPEEVGTSAMQRQVGGASRDVEFSLYSEVCIGPYRLDFVRKEEALSPSELGVNLDSGLHFGEEGDGENGGEEEEEDGEQTGEEGAKWLRLAQTGLVVEVDGPQHFYRGTRHWVASSKLKHQLLEGLGLTVLHVPWFDWQKLNSHAQRRAYMLRLLQRGQEERQRREEAFLSEVAEAYGEAAAAAKKEQVRNVQSE</sequence>
<name>A0A0G4HGK5_9ALVE</name>
<dbReference type="Pfam" id="PF08373">
    <property type="entry name" value="RAP"/>
    <property type="match status" value="1"/>
</dbReference>
<feature type="domain" description="RAP" evidence="2">
    <location>
        <begin position="719"/>
        <end position="777"/>
    </location>
</feature>
<dbReference type="PROSITE" id="PS51286">
    <property type="entry name" value="RAP"/>
    <property type="match status" value="1"/>
</dbReference>
<dbReference type="InterPro" id="IPR013584">
    <property type="entry name" value="RAP"/>
</dbReference>
<proteinExistence type="predicted"/>